<evidence type="ECO:0000313" key="4">
    <source>
        <dbReference type="EMBL" id="QQO09725.1"/>
    </source>
</evidence>
<dbReference type="Pfam" id="PF06580">
    <property type="entry name" value="His_kinase"/>
    <property type="match status" value="1"/>
</dbReference>
<gene>
    <name evidence="4" type="ORF">JFL75_02060</name>
</gene>
<feature type="transmembrane region" description="Helical" evidence="1">
    <location>
        <begin position="188"/>
        <end position="205"/>
    </location>
</feature>
<feature type="transmembrane region" description="Helical" evidence="1">
    <location>
        <begin position="95"/>
        <end position="115"/>
    </location>
</feature>
<protein>
    <submittedName>
        <fullName evidence="4">Histidine kinase</fullName>
    </submittedName>
</protein>
<dbReference type="PANTHER" id="PTHR34220:SF7">
    <property type="entry name" value="SENSOR HISTIDINE KINASE YPDA"/>
    <property type="match status" value="1"/>
</dbReference>
<feature type="domain" description="Signal transduction histidine kinase internal region" evidence="3">
    <location>
        <begin position="228"/>
        <end position="303"/>
    </location>
</feature>
<dbReference type="SUPFAM" id="SSF55874">
    <property type="entry name" value="ATPase domain of HSP90 chaperone/DNA topoisomerase II/histidine kinase"/>
    <property type="match status" value="1"/>
</dbReference>
<name>A0A7T8BB72_9SPIR</name>
<dbReference type="Pfam" id="PF02518">
    <property type="entry name" value="HATPase_c"/>
    <property type="match status" value="1"/>
</dbReference>
<dbReference type="EMBL" id="CP067089">
    <property type="protein sequence ID" value="QQO09725.1"/>
    <property type="molecule type" value="Genomic_DNA"/>
</dbReference>
<feature type="transmembrane region" description="Helical" evidence="1">
    <location>
        <begin position="165"/>
        <end position="182"/>
    </location>
</feature>
<feature type="domain" description="Histidine kinase/HSP90-like ATPase" evidence="2">
    <location>
        <begin position="322"/>
        <end position="412"/>
    </location>
</feature>
<keyword evidence="5" id="KW-1185">Reference proteome</keyword>
<evidence type="ECO:0000259" key="3">
    <source>
        <dbReference type="Pfam" id="PF06580"/>
    </source>
</evidence>
<dbReference type="AlphaFoldDB" id="A0A7T8BB72"/>
<evidence type="ECO:0000313" key="5">
    <source>
        <dbReference type="Proteomes" id="UP000595917"/>
    </source>
</evidence>
<dbReference type="InterPro" id="IPR010559">
    <property type="entry name" value="Sig_transdc_His_kin_internal"/>
</dbReference>
<reference evidence="4" key="1">
    <citation type="submission" date="2021-01" db="EMBL/GenBank/DDBJ databases">
        <title>Description of Breznakiella homolactica.</title>
        <authorList>
            <person name="Song Y."/>
            <person name="Brune A."/>
        </authorList>
    </citation>
    <scope>NUCLEOTIDE SEQUENCE</scope>
    <source>
        <strain evidence="4">RmG30</strain>
    </source>
</reference>
<dbReference type="PANTHER" id="PTHR34220">
    <property type="entry name" value="SENSOR HISTIDINE KINASE YPDA"/>
    <property type="match status" value="1"/>
</dbReference>
<keyword evidence="1" id="KW-0812">Transmembrane</keyword>
<dbReference type="GO" id="GO:0000155">
    <property type="term" value="F:phosphorelay sensor kinase activity"/>
    <property type="evidence" value="ECO:0007669"/>
    <property type="project" value="InterPro"/>
</dbReference>
<accession>A0A7T8BB72</accession>
<feature type="transmembrane region" description="Helical" evidence="1">
    <location>
        <begin position="135"/>
        <end position="153"/>
    </location>
</feature>
<dbReference type="GO" id="GO:0016020">
    <property type="term" value="C:membrane"/>
    <property type="evidence" value="ECO:0007669"/>
    <property type="project" value="InterPro"/>
</dbReference>
<dbReference type="Gene3D" id="3.30.565.10">
    <property type="entry name" value="Histidine kinase-like ATPase, C-terminal domain"/>
    <property type="match status" value="1"/>
</dbReference>
<keyword evidence="4" id="KW-0418">Kinase</keyword>
<evidence type="ECO:0000259" key="2">
    <source>
        <dbReference type="Pfam" id="PF02518"/>
    </source>
</evidence>
<keyword evidence="1" id="KW-1133">Transmembrane helix</keyword>
<sequence length="416" mass="46448">MEIFCILALCILILSITGKKRKTLQDHLFLLVLILSLISVTSDAVSWGLDLKPGARWITVPANFLAQISGLLTYMFFALYIVVAASLKANIKTNITLILCLLSAAGIFLAVMNLFNGMFYTIDENNRFHWGRWYFVFHMVYFIQQTLVVLQILRLRGILEKRDLWAYLSFGILPALAVIAQITFQDLMLTYPAGMLSLLLIFVNVQQEQEKRLHQKELELANGRTAIMLSQIRPHFLYNTLNAISALCVTDPAEARRTVLDFSGYLRANLNALSYSKPVPFEEELNHVRVYLSLEKKRFGDRLKVEYDIPTADFSVPPLSLQPLAENAVIHGITPRPSGGTVHIQTGKTGTAFFIVVTDDGVGFDSGQPLGESTTHIGIDNVRQRLAAMCGGTLDVRSGPGQGTTAVIHIPKEWTY</sequence>
<evidence type="ECO:0000256" key="1">
    <source>
        <dbReference type="SAM" id="Phobius"/>
    </source>
</evidence>
<organism evidence="4 5">
    <name type="scientific">Breznakiella homolactica</name>
    <dbReference type="NCBI Taxonomy" id="2798577"/>
    <lineage>
        <taxon>Bacteria</taxon>
        <taxon>Pseudomonadati</taxon>
        <taxon>Spirochaetota</taxon>
        <taxon>Spirochaetia</taxon>
        <taxon>Spirochaetales</taxon>
        <taxon>Breznakiellaceae</taxon>
        <taxon>Breznakiella</taxon>
    </lineage>
</organism>
<keyword evidence="1" id="KW-0472">Membrane</keyword>
<dbReference type="InterPro" id="IPR036890">
    <property type="entry name" value="HATPase_C_sf"/>
</dbReference>
<dbReference type="InterPro" id="IPR003594">
    <property type="entry name" value="HATPase_dom"/>
</dbReference>
<proteinExistence type="predicted"/>
<dbReference type="InterPro" id="IPR050640">
    <property type="entry name" value="Bact_2-comp_sensor_kinase"/>
</dbReference>
<feature type="transmembrane region" description="Helical" evidence="1">
    <location>
        <begin position="28"/>
        <end position="49"/>
    </location>
</feature>
<keyword evidence="4" id="KW-0808">Transferase</keyword>
<feature type="transmembrane region" description="Helical" evidence="1">
    <location>
        <begin position="64"/>
        <end position="83"/>
    </location>
</feature>
<dbReference type="RefSeq" id="WP_215627028.1">
    <property type="nucleotide sequence ID" value="NZ_CP067089.2"/>
</dbReference>
<dbReference type="KEGG" id="bhc:JFL75_02060"/>
<dbReference type="Proteomes" id="UP000595917">
    <property type="component" value="Chromosome"/>
</dbReference>